<dbReference type="GO" id="GO:0006207">
    <property type="term" value="P:'de novo' pyrimidine nucleobase biosynthetic process"/>
    <property type="evidence" value="ECO:0007669"/>
    <property type="project" value="InterPro"/>
</dbReference>
<comment type="similarity">
    <text evidence="2 7">Belongs to the OMP decarboxylase family. Type 2 subfamily.</text>
</comment>
<evidence type="ECO:0000313" key="10">
    <source>
        <dbReference type="Proteomes" id="UP000280726"/>
    </source>
</evidence>
<dbReference type="SUPFAM" id="SSF51366">
    <property type="entry name" value="Ribulose-phoshate binding barrel"/>
    <property type="match status" value="2"/>
</dbReference>
<feature type="active site" description="Proton donor" evidence="7">
    <location>
        <position position="108"/>
    </location>
</feature>
<protein>
    <recommendedName>
        <fullName evidence="7">Orotidine 5'-phosphate decarboxylase</fullName>
        <ecNumber evidence="7">4.1.1.23</ecNumber>
    </recommendedName>
    <alternativeName>
        <fullName evidence="7">OMP decarboxylase</fullName>
        <shortName evidence="7">OMPDCase</shortName>
        <shortName evidence="7">OMPdecase</shortName>
    </alternativeName>
</protein>
<dbReference type="PROSITE" id="PS00156">
    <property type="entry name" value="OMPDECASE"/>
    <property type="match status" value="1"/>
</dbReference>
<evidence type="ECO:0000256" key="6">
    <source>
        <dbReference type="ARBA" id="ARBA00049157"/>
    </source>
</evidence>
<dbReference type="InterPro" id="IPR011060">
    <property type="entry name" value="RibuloseP-bd_barrel"/>
</dbReference>
<sequence>MAPSAPVLSGRQPVPFGARLAEAMAEHGPVCVGIDPHPALLRAWGLGDDVEGLRRFSLGVVEALGGRVAALKPQSAFFERHGSAGVAVLEEVLAAAAAAGTLTVLDVKRGDIGSTMAGYADAYLRDGSSLAADAVTLSPYLGFGSLRPALDLARQTGRGIFVLALTSNPEGASIQHALDGGVAVAARIAEGAAVENAAVEHPTVEHAPLEHPTVESPAAAAAGDPAPTDVASTDAAARLGSVGLVVGATTGSAVADLGIDLTRMGGAILAPGVGAQGAGARELAEVFGPARRQVLASTSRAVLAAGPEAASLRSALAATVDQAREALQG</sequence>
<dbReference type="GO" id="GO:0044205">
    <property type="term" value="P:'de novo' UMP biosynthetic process"/>
    <property type="evidence" value="ECO:0007669"/>
    <property type="project" value="UniProtKB-UniRule"/>
</dbReference>
<dbReference type="RefSeq" id="WP_123918687.1">
    <property type="nucleotide sequence ID" value="NZ_RKRA01000001.1"/>
</dbReference>
<evidence type="ECO:0000259" key="8">
    <source>
        <dbReference type="SMART" id="SM00934"/>
    </source>
</evidence>
<dbReference type="AlphaFoldDB" id="A0A3N4Z842"/>
<keyword evidence="3 7" id="KW-0210">Decarboxylase</keyword>
<evidence type="ECO:0000256" key="2">
    <source>
        <dbReference type="ARBA" id="ARBA00008847"/>
    </source>
</evidence>
<comment type="pathway">
    <text evidence="1 7">Pyrimidine metabolism; UMP biosynthesis via de novo pathway; UMP from orotate: step 2/2.</text>
</comment>
<dbReference type="NCBIfam" id="TIGR02127">
    <property type="entry name" value="pyrF_sub2"/>
    <property type="match status" value="1"/>
</dbReference>
<dbReference type="InterPro" id="IPR018089">
    <property type="entry name" value="OMPdecase_AS"/>
</dbReference>
<gene>
    <name evidence="7" type="primary">pyrF</name>
    <name evidence="9" type="ORF">EDD32_2990</name>
</gene>
<evidence type="ECO:0000256" key="5">
    <source>
        <dbReference type="ARBA" id="ARBA00023239"/>
    </source>
</evidence>
<organism evidence="9 10">
    <name type="scientific">Georgenia muralis</name>
    <dbReference type="NCBI Taxonomy" id="154117"/>
    <lineage>
        <taxon>Bacteria</taxon>
        <taxon>Bacillati</taxon>
        <taxon>Actinomycetota</taxon>
        <taxon>Actinomycetes</taxon>
        <taxon>Micrococcales</taxon>
        <taxon>Bogoriellaceae</taxon>
        <taxon>Georgenia</taxon>
    </lineage>
</organism>
<dbReference type="PANTHER" id="PTHR43375:SF1">
    <property type="entry name" value="OROTIDINE 5'-PHOSPHATE DECARBOXYLASE"/>
    <property type="match status" value="1"/>
</dbReference>
<keyword evidence="4 7" id="KW-0665">Pyrimidine biosynthesis</keyword>
<accession>A0A3N4Z842</accession>
<dbReference type="Pfam" id="PF00215">
    <property type="entry name" value="OMPdecase"/>
    <property type="match status" value="1"/>
</dbReference>
<dbReference type="Gene3D" id="3.20.20.70">
    <property type="entry name" value="Aldolase class I"/>
    <property type="match status" value="1"/>
</dbReference>
<evidence type="ECO:0000256" key="4">
    <source>
        <dbReference type="ARBA" id="ARBA00022975"/>
    </source>
</evidence>
<dbReference type="SMART" id="SM00934">
    <property type="entry name" value="OMPdecase"/>
    <property type="match status" value="1"/>
</dbReference>
<comment type="catalytic activity">
    <reaction evidence="6 7">
        <text>orotidine 5'-phosphate + H(+) = UMP + CO2</text>
        <dbReference type="Rhea" id="RHEA:11596"/>
        <dbReference type="ChEBI" id="CHEBI:15378"/>
        <dbReference type="ChEBI" id="CHEBI:16526"/>
        <dbReference type="ChEBI" id="CHEBI:57538"/>
        <dbReference type="ChEBI" id="CHEBI:57865"/>
        <dbReference type="EC" id="4.1.1.23"/>
    </reaction>
</comment>
<name>A0A3N4Z842_9MICO</name>
<dbReference type="CDD" id="cd04725">
    <property type="entry name" value="OMP_decarboxylase_like"/>
    <property type="match status" value="1"/>
</dbReference>
<dbReference type="Proteomes" id="UP000280726">
    <property type="component" value="Unassembled WGS sequence"/>
</dbReference>
<comment type="caution">
    <text evidence="9">The sequence shown here is derived from an EMBL/GenBank/DDBJ whole genome shotgun (WGS) entry which is preliminary data.</text>
</comment>
<feature type="domain" description="Orotidine 5'-phosphate decarboxylase" evidence="8">
    <location>
        <begin position="29"/>
        <end position="315"/>
    </location>
</feature>
<keyword evidence="5 7" id="KW-0456">Lyase</keyword>
<keyword evidence="10" id="KW-1185">Reference proteome</keyword>
<dbReference type="InterPro" id="IPR011995">
    <property type="entry name" value="OMPdecase_type-2"/>
</dbReference>
<reference evidence="9 10" key="1">
    <citation type="submission" date="2018-11" db="EMBL/GenBank/DDBJ databases">
        <title>Sequencing the genomes of 1000 actinobacteria strains.</title>
        <authorList>
            <person name="Klenk H.-P."/>
        </authorList>
    </citation>
    <scope>NUCLEOTIDE SEQUENCE [LARGE SCALE GENOMIC DNA]</scope>
    <source>
        <strain evidence="9 10">DSM 14418</strain>
    </source>
</reference>
<dbReference type="GO" id="GO:0004590">
    <property type="term" value="F:orotidine-5'-phosphate decarboxylase activity"/>
    <property type="evidence" value="ECO:0007669"/>
    <property type="project" value="UniProtKB-UniRule"/>
</dbReference>
<evidence type="ECO:0000256" key="7">
    <source>
        <dbReference type="HAMAP-Rule" id="MF_01215"/>
    </source>
</evidence>
<dbReference type="InterPro" id="IPR013785">
    <property type="entry name" value="Aldolase_TIM"/>
</dbReference>
<proteinExistence type="inferred from homology"/>
<dbReference type="OrthoDB" id="9808470at2"/>
<evidence type="ECO:0000313" key="9">
    <source>
        <dbReference type="EMBL" id="RPF28463.1"/>
    </source>
</evidence>
<dbReference type="EMBL" id="RKRA01000001">
    <property type="protein sequence ID" value="RPF28463.1"/>
    <property type="molecule type" value="Genomic_DNA"/>
</dbReference>
<dbReference type="HAMAP" id="MF_01215">
    <property type="entry name" value="OMPdecase_type2"/>
    <property type="match status" value="1"/>
</dbReference>
<evidence type="ECO:0000256" key="1">
    <source>
        <dbReference type="ARBA" id="ARBA00004861"/>
    </source>
</evidence>
<dbReference type="EC" id="4.1.1.23" evidence="7"/>
<dbReference type="PANTHER" id="PTHR43375">
    <property type="entry name" value="OROTIDINE 5'-PHOSPHATE DECARBOXYLASE"/>
    <property type="match status" value="1"/>
</dbReference>
<dbReference type="InterPro" id="IPR001754">
    <property type="entry name" value="OMPdeCOase_dom"/>
</dbReference>
<evidence type="ECO:0000256" key="3">
    <source>
        <dbReference type="ARBA" id="ARBA00022793"/>
    </source>
</evidence>
<dbReference type="UniPathway" id="UPA00070">
    <property type="reaction ID" value="UER00120"/>
</dbReference>